<keyword evidence="2 3" id="KW-0175">Coiled coil</keyword>
<dbReference type="PANTHER" id="PTHR32054:SF76">
    <property type="entry name" value="OS05G0550100 PROTEIN"/>
    <property type="match status" value="1"/>
</dbReference>
<comment type="similarity">
    <text evidence="1">Belongs to the WEB family.</text>
</comment>
<comment type="caution">
    <text evidence="5">The sequence shown here is derived from an EMBL/GenBank/DDBJ whole genome shotgun (WGS) entry which is preliminary data.</text>
</comment>
<feature type="region of interest" description="Disordered" evidence="4">
    <location>
        <begin position="161"/>
        <end position="246"/>
    </location>
</feature>
<feature type="compositionally biased region" description="Basic and acidic residues" evidence="4">
    <location>
        <begin position="221"/>
        <end position="235"/>
    </location>
</feature>
<accession>A0A835BXZ7</accession>
<feature type="compositionally biased region" description="Polar residues" evidence="4">
    <location>
        <begin position="573"/>
        <end position="583"/>
    </location>
</feature>
<gene>
    <name evidence="5" type="ORF">HU200_026584</name>
</gene>
<dbReference type="GO" id="GO:0009904">
    <property type="term" value="P:chloroplast accumulation movement"/>
    <property type="evidence" value="ECO:0007669"/>
    <property type="project" value="TreeGrafter"/>
</dbReference>
<evidence type="ECO:0000313" key="6">
    <source>
        <dbReference type="Proteomes" id="UP000636709"/>
    </source>
</evidence>
<feature type="compositionally biased region" description="Basic and acidic residues" evidence="4">
    <location>
        <begin position="60"/>
        <end position="73"/>
    </location>
</feature>
<dbReference type="InterPro" id="IPR008545">
    <property type="entry name" value="Web"/>
</dbReference>
<evidence type="ECO:0000256" key="3">
    <source>
        <dbReference type="SAM" id="Coils"/>
    </source>
</evidence>
<organism evidence="5 6">
    <name type="scientific">Digitaria exilis</name>
    <dbReference type="NCBI Taxonomy" id="1010633"/>
    <lineage>
        <taxon>Eukaryota</taxon>
        <taxon>Viridiplantae</taxon>
        <taxon>Streptophyta</taxon>
        <taxon>Embryophyta</taxon>
        <taxon>Tracheophyta</taxon>
        <taxon>Spermatophyta</taxon>
        <taxon>Magnoliopsida</taxon>
        <taxon>Liliopsida</taxon>
        <taxon>Poales</taxon>
        <taxon>Poaceae</taxon>
        <taxon>PACMAD clade</taxon>
        <taxon>Panicoideae</taxon>
        <taxon>Panicodae</taxon>
        <taxon>Paniceae</taxon>
        <taxon>Anthephorinae</taxon>
        <taxon>Digitaria</taxon>
    </lineage>
</organism>
<proteinExistence type="inferred from homology"/>
<sequence length="617" mass="67568">MEQNSGDSRSGEAMSIFGQSIDVRRPVRSMRRRATQKRFSPVVQSPAIPSSVESLHQRRAVAERERARAESELSRASSMANELERQIEQANSRERSHSHSRSELHGTRAGGSGGIRRKKGHVDVEAPGGADQARDQSNSLYVEVMQELDRVKRELRKLQREVKASRDAETPTPRVSSASRRFDSVNREADDETEAPGIAELAKAGGSRKDTHATWTRGKGLWKDTSRSSGAEERFATASSSDVGIEPADEMAMVPAATDDTGGHTENPESALTITRHEEGHDDRSSLQAAAAEAELTSARVELESIREEGVRFTSSVERTRQETARVTEEIDRLTEQEKRASAQVQQLNARLLQARSRLDAATTADERAEAALAELSAALRRLGEETDAAEKERALTEMENRCVGEDAETIGKEIAAAERRVRGLVKELEAARASEAAATTKFRAVVDSAMQATRAAVMSETERSSGNVAITRFAYEYLTGRGEVVGAIAEKKVAAAEAWVEALRAGEREVVMRAEAIEREIGEMVAAGGEEAEDAGDDFAGHRREPPRAGLQRARTRTRAEQRADSELPVTSRKTGTPSSSMAGKPSPASFRVKRKKRTLVWKYLKRIAGKCRSQS</sequence>
<evidence type="ECO:0000256" key="2">
    <source>
        <dbReference type="ARBA" id="ARBA00023054"/>
    </source>
</evidence>
<protein>
    <submittedName>
        <fullName evidence="5">Uncharacterized protein</fullName>
    </submittedName>
</protein>
<reference evidence="5" key="1">
    <citation type="submission" date="2020-07" db="EMBL/GenBank/DDBJ databases">
        <title>Genome sequence and genetic diversity analysis of an under-domesticated orphan crop, white fonio (Digitaria exilis).</title>
        <authorList>
            <person name="Bennetzen J.L."/>
            <person name="Chen S."/>
            <person name="Ma X."/>
            <person name="Wang X."/>
            <person name="Yssel A.E.J."/>
            <person name="Chaluvadi S.R."/>
            <person name="Johnson M."/>
            <person name="Gangashetty P."/>
            <person name="Hamidou F."/>
            <person name="Sanogo M.D."/>
            <person name="Zwaenepoel A."/>
            <person name="Wallace J."/>
            <person name="Van De Peer Y."/>
            <person name="Van Deynze A."/>
        </authorList>
    </citation>
    <scope>NUCLEOTIDE SEQUENCE</scope>
    <source>
        <tissue evidence="5">Leaves</tissue>
    </source>
</reference>
<dbReference type="Proteomes" id="UP000636709">
    <property type="component" value="Unassembled WGS sequence"/>
</dbReference>
<feature type="compositionally biased region" description="Basic and acidic residues" evidence="4">
    <location>
        <begin position="82"/>
        <end position="106"/>
    </location>
</feature>
<evidence type="ECO:0000256" key="4">
    <source>
        <dbReference type="SAM" id="MobiDB-lite"/>
    </source>
</evidence>
<dbReference type="GO" id="GO:0009903">
    <property type="term" value="P:chloroplast avoidance movement"/>
    <property type="evidence" value="ECO:0007669"/>
    <property type="project" value="TreeGrafter"/>
</dbReference>
<keyword evidence="6" id="KW-1185">Reference proteome</keyword>
<feature type="region of interest" description="Disordered" evidence="4">
    <location>
        <begin position="1"/>
        <end position="138"/>
    </location>
</feature>
<feature type="compositionally biased region" description="Basic residues" evidence="4">
    <location>
        <begin position="26"/>
        <end position="36"/>
    </location>
</feature>
<dbReference type="GO" id="GO:0005829">
    <property type="term" value="C:cytosol"/>
    <property type="evidence" value="ECO:0007669"/>
    <property type="project" value="TreeGrafter"/>
</dbReference>
<name>A0A835BXZ7_9POAL</name>
<dbReference type="OrthoDB" id="685331at2759"/>
<evidence type="ECO:0000313" key="5">
    <source>
        <dbReference type="EMBL" id="KAF8716297.1"/>
    </source>
</evidence>
<dbReference type="EMBL" id="JACEFO010001727">
    <property type="protein sequence ID" value="KAF8716297.1"/>
    <property type="molecule type" value="Genomic_DNA"/>
</dbReference>
<dbReference type="AlphaFoldDB" id="A0A835BXZ7"/>
<evidence type="ECO:0000256" key="1">
    <source>
        <dbReference type="ARBA" id="ARBA00005485"/>
    </source>
</evidence>
<feature type="coiled-coil region" evidence="3">
    <location>
        <begin position="289"/>
        <end position="435"/>
    </location>
</feature>
<feature type="region of interest" description="Disordered" evidence="4">
    <location>
        <begin position="532"/>
        <end position="595"/>
    </location>
</feature>
<dbReference type="Pfam" id="PF05701">
    <property type="entry name" value="WEMBL"/>
    <property type="match status" value="1"/>
</dbReference>
<dbReference type="PANTHER" id="PTHR32054">
    <property type="entry name" value="HEAVY CHAIN, PUTATIVE, EXPRESSED-RELATED-RELATED"/>
    <property type="match status" value="1"/>
</dbReference>